<dbReference type="EMBL" id="OW240914">
    <property type="protein sequence ID" value="CAH2277357.1"/>
    <property type="molecule type" value="Genomic_DNA"/>
</dbReference>
<feature type="region of interest" description="Disordered" evidence="1">
    <location>
        <begin position="1"/>
        <end position="29"/>
    </location>
</feature>
<name>A0AAD1RSM9_PELCU</name>
<reference evidence="2" key="1">
    <citation type="submission" date="2022-03" db="EMBL/GenBank/DDBJ databases">
        <authorList>
            <person name="Alioto T."/>
            <person name="Alioto T."/>
            <person name="Gomez Garrido J."/>
        </authorList>
    </citation>
    <scope>NUCLEOTIDE SEQUENCE</scope>
</reference>
<feature type="region of interest" description="Disordered" evidence="1">
    <location>
        <begin position="62"/>
        <end position="105"/>
    </location>
</feature>
<sequence length="105" mass="11627">MQQAHSVPSGISSWGTQGEFAQQQGVSPAPKRTVLAALVKAQQNCHSQDGRVAHLCCAHARATAVTADHRDRDRQRYPCEGRENPRGEWVARGEKRSGNKQPDRR</sequence>
<evidence type="ECO:0000256" key="1">
    <source>
        <dbReference type="SAM" id="MobiDB-lite"/>
    </source>
</evidence>
<organism evidence="2 3">
    <name type="scientific">Pelobates cultripes</name>
    <name type="common">Western spadefoot toad</name>
    <dbReference type="NCBI Taxonomy" id="61616"/>
    <lineage>
        <taxon>Eukaryota</taxon>
        <taxon>Metazoa</taxon>
        <taxon>Chordata</taxon>
        <taxon>Craniata</taxon>
        <taxon>Vertebrata</taxon>
        <taxon>Euteleostomi</taxon>
        <taxon>Amphibia</taxon>
        <taxon>Batrachia</taxon>
        <taxon>Anura</taxon>
        <taxon>Pelobatoidea</taxon>
        <taxon>Pelobatidae</taxon>
        <taxon>Pelobates</taxon>
    </lineage>
</organism>
<proteinExistence type="predicted"/>
<keyword evidence="3" id="KW-1185">Reference proteome</keyword>
<evidence type="ECO:0000313" key="2">
    <source>
        <dbReference type="EMBL" id="CAH2277357.1"/>
    </source>
</evidence>
<feature type="compositionally biased region" description="Basic and acidic residues" evidence="1">
    <location>
        <begin position="67"/>
        <end position="105"/>
    </location>
</feature>
<dbReference type="Proteomes" id="UP001295444">
    <property type="component" value="Chromosome 03"/>
</dbReference>
<accession>A0AAD1RSM9</accession>
<feature type="compositionally biased region" description="Polar residues" evidence="1">
    <location>
        <begin position="1"/>
        <end position="26"/>
    </location>
</feature>
<gene>
    <name evidence="2" type="ORF">PECUL_23A004579</name>
</gene>
<evidence type="ECO:0000313" key="3">
    <source>
        <dbReference type="Proteomes" id="UP001295444"/>
    </source>
</evidence>
<protein>
    <submittedName>
        <fullName evidence="2">Uncharacterized protein</fullName>
    </submittedName>
</protein>
<dbReference type="AlphaFoldDB" id="A0AAD1RSM9"/>